<evidence type="ECO:0000259" key="21">
    <source>
        <dbReference type="SMART" id="SM00079"/>
    </source>
</evidence>
<evidence type="ECO:0000259" key="22">
    <source>
        <dbReference type="SMART" id="SM00918"/>
    </source>
</evidence>
<proteinExistence type="inferred from homology"/>
<dbReference type="SMART" id="SM00918">
    <property type="entry name" value="Lig_chan-Glu_bd"/>
    <property type="match status" value="1"/>
</dbReference>
<keyword evidence="3" id="KW-0813">Transport</keyword>
<dbReference type="InterPro" id="IPR001828">
    <property type="entry name" value="ANF_lig-bd_rcpt"/>
</dbReference>
<dbReference type="SUPFAM" id="SSF53822">
    <property type="entry name" value="Periplasmic binding protein-like I"/>
    <property type="match status" value="1"/>
</dbReference>
<comment type="subcellular location">
    <subcellularLocation>
        <location evidence="1">Cell membrane</location>
        <topology evidence="1">Multi-pass membrane protein</topology>
    </subcellularLocation>
    <subcellularLocation>
        <location evidence="15">Postsynaptic cell membrane</location>
    </subcellularLocation>
</comment>
<keyword evidence="19" id="KW-0175">Coiled coil</keyword>
<feature type="binding site" evidence="16">
    <location>
        <position position="752"/>
    </location>
    <ligand>
        <name>L-glutamate</name>
        <dbReference type="ChEBI" id="CHEBI:29985"/>
    </ligand>
</feature>
<feature type="transmembrane region" description="Helical" evidence="20">
    <location>
        <begin position="832"/>
        <end position="853"/>
    </location>
</feature>
<evidence type="ECO:0000256" key="14">
    <source>
        <dbReference type="ARBA" id="ARBA00023303"/>
    </source>
</evidence>
<keyword evidence="13" id="KW-1071">Ligand-gated ion channel</keyword>
<feature type="transmembrane region" description="Helical" evidence="20">
    <location>
        <begin position="1056"/>
        <end position="1077"/>
    </location>
</feature>
<dbReference type="PRINTS" id="PR00177">
    <property type="entry name" value="NMDARECEPTOR"/>
</dbReference>
<feature type="binding site" evidence="16">
    <location>
        <position position="916"/>
    </location>
    <ligand>
        <name>L-glutamate</name>
        <dbReference type="ChEBI" id="CHEBI:29985"/>
    </ligand>
</feature>
<keyword evidence="11" id="KW-0325">Glycoprotein</keyword>
<evidence type="ECO:0000256" key="2">
    <source>
        <dbReference type="ARBA" id="ARBA00008685"/>
    </source>
</evidence>
<dbReference type="VEuPathDB" id="VectorBase:GMOY012186"/>
<evidence type="ECO:0000256" key="18">
    <source>
        <dbReference type="PIRSR" id="PIRSR601508-3"/>
    </source>
</evidence>
<dbReference type="SUPFAM" id="SSF53850">
    <property type="entry name" value="Periplasmic binding protein-like II"/>
    <property type="match status" value="1"/>
</dbReference>
<dbReference type="Gene3D" id="3.40.190.10">
    <property type="entry name" value="Periplasmic binding protein-like II"/>
    <property type="match status" value="2"/>
</dbReference>
<evidence type="ECO:0000256" key="11">
    <source>
        <dbReference type="ARBA" id="ARBA00023180"/>
    </source>
</evidence>
<keyword evidence="6 20" id="KW-1133">Transmembrane helix</keyword>
<feature type="binding site" evidence="16">
    <location>
        <position position="966"/>
    </location>
    <ligand>
        <name>L-glutamate</name>
        <dbReference type="ChEBI" id="CHEBI:29985"/>
    </ligand>
</feature>
<dbReference type="InterPro" id="IPR028082">
    <property type="entry name" value="Peripla_BP_I"/>
</dbReference>
<evidence type="ECO:0000313" key="23">
    <source>
        <dbReference type="EnsemblMetazoa" id="GMOY012186-PA"/>
    </source>
</evidence>
<evidence type="ECO:0000256" key="8">
    <source>
        <dbReference type="ARBA" id="ARBA00023065"/>
    </source>
</evidence>
<dbReference type="InterPro" id="IPR001320">
    <property type="entry name" value="Iontro_rcpt_C"/>
</dbReference>
<keyword evidence="5 20" id="KW-0812">Transmembrane</keyword>
<dbReference type="InterPro" id="IPR001508">
    <property type="entry name" value="Iono_Glu_rcpt_met"/>
</dbReference>
<dbReference type="CDD" id="cd13714">
    <property type="entry name" value="PBP2_iGluR_Kainate"/>
    <property type="match status" value="1"/>
</dbReference>
<comment type="similarity">
    <text evidence="2">Belongs to the glutamate-gated ion channel (TC 1.A.10.1) family.</text>
</comment>
<dbReference type="FunFam" id="3.40.190.10:FF:000178">
    <property type="entry name" value="Glutamate receptor subunit"/>
    <property type="match status" value="1"/>
</dbReference>
<feature type="domain" description="Ionotropic glutamate receptor L-glutamate and glycine-binding" evidence="22">
    <location>
        <begin position="669"/>
        <end position="736"/>
    </location>
</feature>
<feature type="binding site" evidence="16">
    <location>
        <position position="915"/>
    </location>
    <ligand>
        <name>L-glutamate</name>
        <dbReference type="ChEBI" id="CHEBI:29985"/>
    </ligand>
</feature>
<evidence type="ECO:0000256" key="3">
    <source>
        <dbReference type="ARBA" id="ARBA00022448"/>
    </source>
</evidence>
<dbReference type="GO" id="GO:0015276">
    <property type="term" value="F:ligand-gated monoatomic ion channel activity"/>
    <property type="evidence" value="ECO:0007669"/>
    <property type="project" value="InterPro"/>
</dbReference>
<evidence type="ECO:0000256" key="4">
    <source>
        <dbReference type="ARBA" id="ARBA00022475"/>
    </source>
</evidence>
<dbReference type="EnsemblMetazoa" id="GMOY012186-RA">
    <property type="protein sequence ID" value="GMOY012186-PA"/>
    <property type="gene ID" value="GMOY012186"/>
</dbReference>
<dbReference type="Pfam" id="PF10613">
    <property type="entry name" value="Lig_chan-Glu_bd"/>
    <property type="match status" value="1"/>
</dbReference>
<evidence type="ECO:0000256" key="19">
    <source>
        <dbReference type="SAM" id="Coils"/>
    </source>
</evidence>
<evidence type="ECO:0000256" key="15">
    <source>
        <dbReference type="ARBA" id="ARBA00034100"/>
    </source>
</evidence>
<evidence type="ECO:0000256" key="10">
    <source>
        <dbReference type="ARBA" id="ARBA00023170"/>
    </source>
</evidence>
<dbReference type="Gene3D" id="1.10.287.70">
    <property type="match status" value="1"/>
</dbReference>
<dbReference type="FunFam" id="1.10.287.70:FF:000143">
    <property type="entry name" value="Probable glutamate receptor"/>
    <property type="match status" value="1"/>
</dbReference>
<keyword evidence="10" id="KW-0675">Receptor</keyword>
<name>A0A1B0GFS2_GLOMM</name>
<dbReference type="PANTHER" id="PTHR18966">
    <property type="entry name" value="IONOTROPIC GLUTAMATE RECEPTOR"/>
    <property type="match status" value="1"/>
</dbReference>
<dbReference type="GO" id="GO:0045211">
    <property type="term" value="C:postsynaptic membrane"/>
    <property type="evidence" value="ECO:0007669"/>
    <property type="project" value="UniProtKB-SubCell"/>
</dbReference>
<evidence type="ECO:0000256" key="9">
    <source>
        <dbReference type="ARBA" id="ARBA00023136"/>
    </source>
</evidence>
<dbReference type="SMART" id="SM00079">
    <property type="entry name" value="PBPe"/>
    <property type="match status" value="1"/>
</dbReference>
<dbReference type="InterPro" id="IPR015683">
    <property type="entry name" value="Ionotropic_Glu_rcpt"/>
</dbReference>
<evidence type="ECO:0000256" key="12">
    <source>
        <dbReference type="ARBA" id="ARBA00023257"/>
    </source>
</evidence>
<evidence type="ECO:0000313" key="24">
    <source>
        <dbReference type="Proteomes" id="UP000092444"/>
    </source>
</evidence>
<feature type="binding site" evidence="16">
    <location>
        <position position="747"/>
    </location>
    <ligand>
        <name>L-glutamate</name>
        <dbReference type="ChEBI" id="CHEBI:29985"/>
    </ligand>
</feature>
<feature type="transmembrane region" description="Helical" evidence="20">
    <location>
        <begin position="792"/>
        <end position="811"/>
    </location>
</feature>
<evidence type="ECO:0000256" key="7">
    <source>
        <dbReference type="ARBA" id="ARBA00023018"/>
    </source>
</evidence>
<dbReference type="Proteomes" id="UP000092444">
    <property type="component" value="Unassembled WGS sequence"/>
</dbReference>
<keyword evidence="9 20" id="KW-0472">Membrane</keyword>
<dbReference type="Pfam" id="PF01094">
    <property type="entry name" value="ANF_receptor"/>
    <property type="match status" value="1"/>
</dbReference>
<accession>A0A1B0GFS2</accession>
<feature type="site" description="Interaction with the cone snail toxin Con-ikot-ikot" evidence="17">
    <location>
        <position position="1012"/>
    </location>
</feature>
<dbReference type="InterPro" id="IPR019594">
    <property type="entry name" value="Glu/Gly-bd"/>
</dbReference>
<keyword evidence="14" id="KW-0407">Ion channel</keyword>
<feature type="disulfide bond" evidence="18">
    <location>
        <begin position="978"/>
        <end position="1034"/>
    </location>
</feature>
<reference evidence="23" key="1">
    <citation type="submission" date="2020-05" db="UniProtKB">
        <authorList>
            <consortium name="EnsemblMetazoa"/>
        </authorList>
    </citation>
    <scope>IDENTIFICATION</scope>
    <source>
        <strain evidence="23">Yale</strain>
    </source>
</reference>
<evidence type="ECO:0000256" key="1">
    <source>
        <dbReference type="ARBA" id="ARBA00004651"/>
    </source>
</evidence>
<evidence type="ECO:0000256" key="17">
    <source>
        <dbReference type="PIRSR" id="PIRSR601508-2"/>
    </source>
</evidence>
<evidence type="ECO:0000256" key="13">
    <source>
        <dbReference type="ARBA" id="ARBA00023286"/>
    </source>
</evidence>
<feature type="domain" description="Ionotropic glutamate receptor C-terminal" evidence="21">
    <location>
        <begin position="667"/>
        <end position="1029"/>
    </location>
</feature>
<dbReference type="Pfam" id="PF00060">
    <property type="entry name" value="Lig_chan"/>
    <property type="match status" value="1"/>
</dbReference>
<feature type="site" description="Crucial to convey clamshell closure to channel opening" evidence="17">
    <location>
        <position position="894"/>
    </location>
</feature>
<sequence>MNGNMSYHTFEIEAKESYCIGKNRRRDFSPLKLRSEYNIMPDKAIFADSDYNSCSECSYCKGVDDGIKTAGLKIFAMIMCHAWRKRREQLNELRRTMEELKQGSIKAKGQLQIYNQLLRVEQKRNDELSEQVREALNTLKNSRASYEFLSSSIVNLKTDKSLLEEELKSKYEEYDALHAVLSQTKTDLFRCMMDQRNLQVQLCKEQRSVQSLENQKNKLINENKLFYNCRTIFCASGKNSDDTMNVVTHCFLFFKLLSFVCYSNQLQQLNIGAFFYENEFEYQRAFESAVLRINSENKSNFKLLPIIKKLSSYDGPIALKREACNLIGDGVEAIFGPSSQAESDIVAVICNNTGIPHILFDYWIDENHSRKYKHQMTLNVFPSPSILSKAYADIVSSFGWKKFTIVYDADDVQAYTKLQDLFQLHSLHSDIVRIRKFKRDEDYRILWKSIKGERRIVLDCSPNILLDLLKAAVPFDLTGQFNHLFLTNLDTHSSAIKSLRDNPTYAMNVTAVRLKLNDDFYKQSLAHKRDFANIKFHRQPLKVTLIYDALMLYGIALKNITTNYPTIQRYVSCEYNEYNSTYSSPAGSYVYNSMTNISPLDGVHFRSGSLLFDDNGQRTGFEIELYEPLNDYGTAFWNTKGQITQQHTGANVLKKNCVPSCNPHRGTVLYGKVLSTAKTENVTHNGRYMGYAVDLIEALSKEIGFEYIFVPVADNGYGKYNKETKQWNGIIGELINNDAHMGICDLTITQARKTVVDFTVPFMQLGISILAYQKPTESKAWSAFLDPFTVDVWIYVMISIFIIALLFIFMARDEWENPHPCNKDPICLENKWNISNSFWLTMGSIMTAGSDILPCSASMRTFNAMWWIFAVIIANSYTANLAAFLTNSKMEGSISGIQDLAEQTKVKFGTMEGGSTFTFFSESNETTYRLAYNLMQNNDPPAYTKDNKEGVDRVLKNNGSYMFLMETTSLEYNTERNCKLKMLGEKFGEKHYAIAVPFGAEYRSNLSVAILKLSERGELFQLKNKWWKNHNNTCHEGVQMDASETPDMTFSEVRGIFYTLGVGVIIAYTVGIFEFLIHTQKVAAAEKLTFKKAFLKEVIFVLCVWNNKKPLKLASSNGSKATSPNAP</sequence>
<dbReference type="SUPFAM" id="SSF81324">
    <property type="entry name" value="Voltage-gated potassium channels"/>
    <property type="match status" value="1"/>
</dbReference>
<dbReference type="AlphaFoldDB" id="A0A1B0GFS2"/>
<keyword evidence="7" id="KW-0770">Synapse</keyword>
<dbReference type="EMBL" id="CCAG010007078">
    <property type="status" value="NOT_ANNOTATED_CDS"/>
    <property type="molecule type" value="Genomic_DNA"/>
</dbReference>
<dbReference type="STRING" id="37546.A0A1B0GFS2"/>
<keyword evidence="8" id="KW-0406">Ion transport</keyword>
<evidence type="ECO:0000256" key="5">
    <source>
        <dbReference type="ARBA" id="ARBA00022692"/>
    </source>
</evidence>
<feature type="transmembrane region" description="Helical" evidence="20">
    <location>
        <begin position="865"/>
        <end position="885"/>
    </location>
</feature>
<keyword evidence="4" id="KW-1003">Cell membrane</keyword>
<keyword evidence="18" id="KW-1015">Disulfide bond</keyword>
<keyword evidence="24" id="KW-1185">Reference proteome</keyword>
<protein>
    <submittedName>
        <fullName evidence="23">Uncharacterized protein</fullName>
    </submittedName>
</protein>
<keyword evidence="12" id="KW-0628">Postsynaptic cell membrane</keyword>
<dbReference type="Gene3D" id="3.40.50.2300">
    <property type="match status" value="2"/>
</dbReference>
<evidence type="ECO:0000256" key="6">
    <source>
        <dbReference type="ARBA" id="ARBA00022989"/>
    </source>
</evidence>
<evidence type="ECO:0000256" key="16">
    <source>
        <dbReference type="PIRSR" id="PIRSR601508-1"/>
    </source>
</evidence>
<organism evidence="23 24">
    <name type="scientific">Glossina morsitans morsitans</name>
    <name type="common">Savannah tsetse fly</name>
    <dbReference type="NCBI Taxonomy" id="37546"/>
    <lineage>
        <taxon>Eukaryota</taxon>
        <taxon>Metazoa</taxon>
        <taxon>Ecdysozoa</taxon>
        <taxon>Arthropoda</taxon>
        <taxon>Hexapoda</taxon>
        <taxon>Insecta</taxon>
        <taxon>Pterygota</taxon>
        <taxon>Neoptera</taxon>
        <taxon>Endopterygota</taxon>
        <taxon>Diptera</taxon>
        <taxon>Brachycera</taxon>
        <taxon>Muscomorpha</taxon>
        <taxon>Hippoboscoidea</taxon>
        <taxon>Glossinidae</taxon>
        <taxon>Glossina</taxon>
    </lineage>
</organism>
<dbReference type="GO" id="GO:0038023">
    <property type="term" value="F:signaling receptor activity"/>
    <property type="evidence" value="ECO:0007669"/>
    <property type="project" value="InterPro"/>
</dbReference>
<feature type="coiled-coil region" evidence="19">
    <location>
        <begin position="90"/>
        <end position="173"/>
    </location>
</feature>
<evidence type="ECO:0000256" key="20">
    <source>
        <dbReference type="SAM" id="Phobius"/>
    </source>
</evidence>
<feature type="disulfide bond" evidence="18">
    <location>
        <begin position="324"/>
        <end position="573"/>
    </location>
</feature>
<dbReference type="FunFam" id="3.40.190.10:FF:000297">
    <property type="entry name" value="Glutamate receptor IIC"/>
    <property type="match status" value="1"/>
</dbReference>